<gene>
    <name evidence="4" type="ORF">GCM10025865_02760</name>
</gene>
<feature type="region of interest" description="Disordered" evidence="2">
    <location>
        <begin position="216"/>
        <end position="241"/>
    </location>
</feature>
<proteinExistence type="inferred from homology"/>
<dbReference type="Pfam" id="PF01425">
    <property type="entry name" value="Amidase"/>
    <property type="match status" value="1"/>
</dbReference>
<protein>
    <recommendedName>
        <fullName evidence="3">Amidase domain-containing protein</fullName>
    </recommendedName>
</protein>
<evidence type="ECO:0000313" key="4">
    <source>
        <dbReference type="EMBL" id="BDZ40977.1"/>
    </source>
</evidence>
<accession>A0ABM8FZ13</accession>
<keyword evidence="5" id="KW-1185">Reference proteome</keyword>
<evidence type="ECO:0000256" key="1">
    <source>
        <dbReference type="ARBA" id="ARBA00009199"/>
    </source>
</evidence>
<evidence type="ECO:0000259" key="3">
    <source>
        <dbReference type="Pfam" id="PF01425"/>
    </source>
</evidence>
<dbReference type="InterPro" id="IPR000120">
    <property type="entry name" value="Amidase"/>
</dbReference>
<dbReference type="Gene3D" id="3.90.1300.10">
    <property type="entry name" value="Amidase signature (AS) domain"/>
    <property type="match status" value="1"/>
</dbReference>
<sequence length="241" mass="23660">MVASLGGMRSFRLPGPPDVSDLSALDLAAAVRSGDLGPTEVLASTLEAVHDLGPRLGAFVPAAQDAAEALAVAQARAAEDALVAARRDGSVDDLPPFLGVPLPIKDLSMVAGVPLAAGSAAMAGFVAPVDDGVVSLLREAGTLMVGKTATPELGLPPYTEPDTGPPARTPWDLDRSAGGSSGGAAAAVSARIVPAAHGSDGGGSLRIPASACGLVGLKPSRGRVSPGRTPSTGPGSRPTAS</sequence>
<comment type="similarity">
    <text evidence="1">Belongs to the amidase family.</text>
</comment>
<dbReference type="InterPro" id="IPR023631">
    <property type="entry name" value="Amidase_dom"/>
</dbReference>
<dbReference type="PANTHER" id="PTHR11895:SF7">
    <property type="entry name" value="GLUTAMYL-TRNA(GLN) AMIDOTRANSFERASE SUBUNIT A, MITOCHONDRIAL"/>
    <property type="match status" value="1"/>
</dbReference>
<dbReference type="InterPro" id="IPR036928">
    <property type="entry name" value="AS_sf"/>
</dbReference>
<feature type="domain" description="Amidase" evidence="3">
    <location>
        <begin position="63"/>
        <end position="226"/>
    </location>
</feature>
<dbReference type="Proteomes" id="UP001321475">
    <property type="component" value="Chromosome"/>
</dbReference>
<dbReference type="InterPro" id="IPR020556">
    <property type="entry name" value="Amidase_CS"/>
</dbReference>
<dbReference type="SUPFAM" id="SSF75304">
    <property type="entry name" value="Amidase signature (AS) enzymes"/>
    <property type="match status" value="1"/>
</dbReference>
<name>A0ABM8FZ13_9CELL</name>
<reference evidence="5" key="1">
    <citation type="journal article" date="2019" name="Int. J. Syst. Evol. Microbiol.">
        <title>The Global Catalogue of Microorganisms (GCM) 10K type strain sequencing project: providing services to taxonomists for standard genome sequencing and annotation.</title>
        <authorList>
            <consortium name="The Broad Institute Genomics Platform"/>
            <consortium name="The Broad Institute Genome Sequencing Center for Infectious Disease"/>
            <person name="Wu L."/>
            <person name="Ma J."/>
        </authorList>
    </citation>
    <scope>NUCLEOTIDE SEQUENCE [LARGE SCALE GENOMIC DNA]</scope>
    <source>
        <strain evidence="5">NBRC 108565</strain>
    </source>
</reference>
<feature type="region of interest" description="Disordered" evidence="2">
    <location>
        <begin position="151"/>
        <end position="182"/>
    </location>
</feature>
<feature type="compositionally biased region" description="Polar residues" evidence="2">
    <location>
        <begin position="228"/>
        <end position="241"/>
    </location>
</feature>
<dbReference type="PROSITE" id="PS00571">
    <property type="entry name" value="AMIDASES"/>
    <property type="match status" value="1"/>
</dbReference>
<evidence type="ECO:0000256" key="2">
    <source>
        <dbReference type="SAM" id="MobiDB-lite"/>
    </source>
</evidence>
<dbReference type="PANTHER" id="PTHR11895">
    <property type="entry name" value="TRANSAMIDASE"/>
    <property type="match status" value="1"/>
</dbReference>
<organism evidence="4 5">
    <name type="scientific">Paraoerskovia sediminicola</name>
    <dbReference type="NCBI Taxonomy" id="1138587"/>
    <lineage>
        <taxon>Bacteria</taxon>
        <taxon>Bacillati</taxon>
        <taxon>Actinomycetota</taxon>
        <taxon>Actinomycetes</taxon>
        <taxon>Micrococcales</taxon>
        <taxon>Cellulomonadaceae</taxon>
        <taxon>Paraoerskovia</taxon>
    </lineage>
</organism>
<dbReference type="EMBL" id="AP027729">
    <property type="protein sequence ID" value="BDZ40977.1"/>
    <property type="molecule type" value="Genomic_DNA"/>
</dbReference>
<evidence type="ECO:0000313" key="5">
    <source>
        <dbReference type="Proteomes" id="UP001321475"/>
    </source>
</evidence>